<evidence type="ECO:0000313" key="21">
    <source>
        <dbReference type="Proteomes" id="UP000229706"/>
    </source>
</evidence>
<dbReference type="Pfam" id="PF01726">
    <property type="entry name" value="LexA_DNA_bind"/>
    <property type="match status" value="1"/>
</dbReference>
<keyword evidence="5" id="KW-0808">Transferase</keyword>
<dbReference type="InterPro" id="IPR001091">
    <property type="entry name" value="RM_Methyltransferase"/>
</dbReference>
<keyword evidence="11 15" id="KW-0238">DNA-binding</keyword>
<evidence type="ECO:0000256" key="16">
    <source>
        <dbReference type="RuleBase" id="RU003991"/>
    </source>
</evidence>
<evidence type="ECO:0000256" key="5">
    <source>
        <dbReference type="ARBA" id="ARBA00022679"/>
    </source>
</evidence>
<comment type="similarity">
    <text evidence="1">Belongs to the N(4)/N(6)-methyltransferase family.</text>
</comment>
<keyword evidence="8 15" id="KW-0378">Hydrolase</keyword>
<comment type="caution">
    <text evidence="20">The sequence shown here is derived from an EMBL/GenBank/DDBJ whole genome shotgun (WGS) entry which is preliminary data.</text>
</comment>
<dbReference type="PRINTS" id="PR00726">
    <property type="entry name" value="LEXASERPTASE"/>
</dbReference>
<keyword evidence="12 15" id="KW-0804">Transcription</keyword>
<keyword evidence="10 15" id="KW-0805">Transcription regulation</keyword>
<evidence type="ECO:0000259" key="18">
    <source>
        <dbReference type="Pfam" id="PF01555"/>
    </source>
</evidence>
<dbReference type="InterPro" id="IPR036286">
    <property type="entry name" value="LexA/Signal_pep-like_sf"/>
</dbReference>
<dbReference type="PANTHER" id="PTHR33516:SF2">
    <property type="entry name" value="LEXA REPRESSOR-RELATED"/>
    <property type="match status" value="1"/>
</dbReference>
<comment type="subunit">
    <text evidence="15">Homodimer.</text>
</comment>
<dbReference type="GO" id="GO:0009432">
    <property type="term" value="P:SOS response"/>
    <property type="evidence" value="ECO:0007669"/>
    <property type="project" value="UniProtKB-UniRule"/>
</dbReference>
<feature type="active site" description="For autocatalytic cleavage activity" evidence="15">
    <location>
        <position position="156"/>
    </location>
</feature>
<evidence type="ECO:0000256" key="7">
    <source>
        <dbReference type="ARBA" id="ARBA00022763"/>
    </source>
</evidence>
<dbReference type="SUPFAM" id="SSF51306">
    <property type="entry name" value="LexA/Signal peptidase"/>
    <property type="match status" value="1"/>
</dbReference>
<name>A0A2M8DBP1_9BACT</name>
<dbReference type="InterPro" id="IPR036390">
    <property type="entry name" value="WH_DNA-bd_sf"/>
</dbReference>
<organism evidence="20 21">
    <name type="scientific">Candidatus Roizmanbacteria bacterium CG_4_9_14_0_8_um_filter_34_12</name>
    <dbReference type="NCBI Taxonomy" id="1974840"/>
    <lineage>
        <taxon>Bacteria</taxon>
        <taxon>Candidatus Roizmaniibacteriota</taxon>
    </lineage>
</organism>
<feature type="domain" description="Peptidase S24/S26A/S26B/S26C" evidence="17">
    <location>
        <begin position="76"/>
        <end position="193"/>
    </location>
</feature>
<evidence type="ECO:0000256" key="12">
    <source>
        <dbReference type="ARBA" id="ARBA00023163"/>
    </source>
</evidence>
<dbReference type="AlphaFoldDB" id="A0A2M8DBP1"/>
<dbReference type="PRINTS" id="PR00508">
    <property type="entry name" value="S21N4MTFRASE"/>
</dbReference>
<feature type="domain" description="LexA repressor DNA-binding" evidence="19">
    <location>
        <begin position="3"/>
        <end position="62"/>
    </location>
</feature>
<dbReference type="InterPro" id="IPR015927">
    <property type="entry name" value="Peptidase_S24_S26A/B/C"/>
</dbReference>
<dbReference type="PANTHER" id="PTHR33516">
    <property type="entry name" value="LEXA REPRESSOR"/>
    <property type="match status" value="1"/>
</dbReference>
<evidence type="ECO:0000259" key="19">
    <source>
        <dbReference type="Pfam" id="PF01726"/>
    </source>
</evidence>
<evidence type="ECO:0000256" key="15">
    <source>
        <dbReference type="HAMAP-Rule" id="MF_00015"/>
    </source>
</evidence>
<evidence type="ECO:0000256" key="9">
    <source>
        <dbReference type="ARBA" id="ARBA00022813"/>
    </source>
</evidence>
<dbReference type="Gene3D" id="3.40.50.150">
    <property type="entry name" value="Vaccinia Virus protein VP39"/>
    <property type="match status" value="1"/>
</dbReference>
<dbReference type="CDD" id="cd06529">
    <property type="entry name" value="S24_LexA-like"/>
    <property type="match status" value="1"/>
</dbReference>
<keyword evidence="9 15" id="KW-0068">Autocatalytic cleavage</keyword>
<feature type="active site" description="For autocatalytic cleavage activity" evidence="15">
    <location>
        <position position="118"/>
    </location>
</feature>
<dbReference type="EC" id="3.4.21.88" evidence="15"/>
<evidence type="ECO:0000256" key="6">
    <source>
        <dbReference type="ARBA" id="ARBA00022705"/>
    </source>
</evidence>
<comment type="catalytic activity">
    <reaction evidence="15">
        <text>Hydrolysis of Ala-|-Gly bond in repressor LexA.</text>
        <dbReference type="EC" id="3.4.21.88"/>
    </reaction>
</comment>
<dbReference type="NCBIfam" id="TIGR00498">
    <property type="entry name" value="lexA"/>
    <property type="match status" value="1"/>
</dbReference>
<feature type="DNA-binding region" description="H-T-H motif" evidence="15">
    <location>
        <begin position="26"/>
        <end position="46"/>
    </location>
</feature>
<dbReference type="SUPFAM" id="SSF46785">
    <property type="entry name" value="Winged helix' DNA-binding domain"/>
    <property type="match status" value="1"/>
</dbReference>
<gene>
    <name evidence="15" type="primary">lexA</name>
    <name evidence="20" type="ORF">CO083_05170</name>
</gene>
<dbReference type="PROSITE" id="PS00092">
    <property type="entry name" value="N6_MTASE"/>
    <property type="match status" value="1"/>
</dbReference>
<dbReference type="InterPro" id="IPR006199">
    <property type="entry name" value="LexA_DNA-bd_dom"/>
</dbReference>
<dbReference type="GO" id="GO:0006281">
    <property type="term" value="P:DNA repair"/>
    <property type="evidence" value="ECO:0007669"/>
    <property type="project" value="UniProtKB-UniRule"/>
</dbReference>
<evidence type="ECO:0000256" key="8">
    <source>
        <dbReference type="ARBA" id="ARBA00022801"/>
    </source>
</evidence>
<feature type="site" description="Cleavage; by autolysis" evidence="15">
    <location>
        <begin position="83"/>
        <end position="84"/>
    </location>
</feature>
<evidence type="ECO:0000256" key="2">
    <source>
        <dbReference type="ARBA" id="ARBA00007484"/>
    </source>
</evidence>
<evidence type="ECO:0000256" key="1">
    <source>
        <dbReference type="ARBA" id="ARBA00006594"/>
    </source>
</evidence>
<dbReference type="GO" id="GO:0032259">
    <property type="term" value="P:methylation"/>
    <property type="evidence" value="ECO:0007669"/>
    <property type="project" value="UniProtKB-KW"/>
</dbReference>
<accession>A0A2M8DBP1</accession>
<sequence>MPTKRQKQILDFITSFQKKKGFAPSLEEIKKHLKLSSVSTIHFHIKKLQDEGFLNKEENSPRSISVYESQQMVKIPLMGVIAAGQPIEAIQVKETIAIPKTKVMKGGNFYALRVAGNSMIDENINDGDVVLVKEQQTAENGQKIVALIDNYEATLKTFYKEKNQIRLQPANKEYEPIIIKRGEQEIIIQGLVVDVIKNEILSPEIKEKFEVERPLKKLDKLPLNKIICGDAIEELKKLPNHSVDLIVADPPYWKVINEKWDYKWRTENDYIYWCKQWLKELSRVVKKTGCFYLFGYFRTLSYLLPEIERGGFALRQQIIINKGIQAISGRATKNYKMFPNVTESVLFFARNNQPEIKKFLLEQQKKAGLTAKEINDKMEVKSNGGGLWSLYTGENILAQIPTKEQWGKLEKILNFKKPYSEVNFVFNPQMGFTDVWSDINFYKEKRYHPTQKPLQLIERLIKASSDEEMVVLDPFIGGGSTALACLNLNRNYIGIDLDEKYVKISKERINQFKRTPRLL</sequence>
<dbReference type="InterPro" id="IPR039418">
    <property type="entry name" value="LexA-like"/>
</dbReference>
<dbReference type="EMBL" id="PFTH01000189">
    <property type="protein sequence ID" value="PJB87786.1"/>
    <property type="molecule type" value="Genomic_DNA"/>
</dbReference>
<evidence type="ECO:0000313" key="20">
    <source>
        <dbReference type="EMBL" id="PJB87786.1"/>
    </source>
</evidence>
<dbReference type="InterPro" id="IPR006197">
    <property type="entry name" value="Peptidase_S24_LexA"/>
</dbReference>
<evidence type="ECO:0000259" key="17">
    <source>
        <dbReference type="Pfam" id="PF00717"/>
    </source>
</evidence>
<keyword evidence="7 15" id="KW-0227">DNA damage</keyword>
<dbReference type="Pfam" id="PF00717">
    <property type="entry name" value="Peptidase_S24"/>
    <property type="match status" value="1"/>
</dbReference>
<feature type="domain" description="DNA methylase N-4/N-6" evidence="18">
    <location>
        <begin position="243"/>
        <end position="507"/>
    </location>
</feature>
<keyword evidence="13 15" id="KW-0234">DNA repair</keyword>
<dbReference type="InterPro" id="IPR006200">
    <property type="entry name" value="LexA"/>
</dbReference>
<dbReference type="FunFam" id="2.10.109.10:FF:000001">
    <property type="entry name" value="LexA repressor"/>
    <property type="match status" value="1"/>
</dbReference>
<comment type="function">
    <text evidence="15">Represses a number of genes involved in the response to DNA damage (SOS response), including recA and lexA. In the presence of single-stranded DNA, RecA interacts with LexA causing an autocatalytic cleavage which disrupts the DNA-binding part of LexA, leading to derepression of the SOS regulon and eventually DNA repair.</text>
</comment>
<dbReference type="GO" id="GO:0006508">
    <property type="term" value="P:proteolysis"/>
    <property type="evidence" value="ECO:0007669"/>
    <property type="project" value="InterPro"/>
</dbReference>
<reference evidence="21" key="1">
    <citation type="submission" date="2017-09" db="EMBL/GenBank/DDBJ databases">
        <title>Depth-based differentiation of microbial function through sediment-hosted aquifers and enrichment of novel symbionts in the deep terrestrial subsurface.</title>
        <authorList>
            <person name="Probst A.J."/>
            <person name="Ladd B."/>
            <person name="Jarett J.K."/>
            <person name="Geller-Mcgrath D.E."/>
            <person name="Sieber C.M.K."/>
            <person name="Emerson J.B."/>
            <person name="Anantharaman K."/>
            <person name="Thomas B.C."/>
            <person name="Malmstrom R."/>
            <person name="Stieglmeier M."/>
            <person name="Klingl A."/>
            <person name="Woyke T."/>
            <person name="Ryan C.M."/>
            <person name="Banfield J.F."/>
        </authorList>
    </citation>
    <scope>NUCLEOTIDE SEQUENCE [LARGE SCALE GENOMIC DNA]</scope>
</reference>
<dbReference type="InterPro" id="IPR036388">
    <property type="entry name" value="WH-like_DNA-bd_sf"/>
</dbReference>
<comment type="similarity">
    <text evidence="2 15 16">Belongs to the peptidase S24 family.</text>
</comment>
<dbReference type="GO" id="GO:0003677">
    <property type="term" value="F:DNA binding"/>
    <property type="evidence" value="ECO:0007669"/>
    <property type="project" value="UniProtKB-UniRule"/>
</dbReference>
<dbReference type="InterPro" id="IPR029063">
    <property type="entry name" value="SAM-dependent_MTases_sf"/>
</dbReference>
<keyword evidence="3 15" id="KW-0678">Repressor</keyword>
<evidence type="ECO:0000256" key="10">
    <source>
        <dbReference type="ARBA" id="ARBA00023015"/>
    </source>
</evidence>
<evidence type="ECO:0000256" key="4">
    <source>
        <dbReference type="ARBA" id="ARBA00022603"/>
    </source>
</evidence>
<dbReference type="HAMAP" id="MF_00015">
    <property type="entry name" value="LexA"/>
    <property type="match status" value="1"/>
</dbReference>
<evidence type="ECO:0000256" key="3">
    <source>
        <dbReference type="ARBA" id="ARBA00022491"/>
    </source>
</evidence>
<proteinExistence type="inferred from homology"/>
<dbReference type="Gene3D" id="2.10.109.10">
    <property type="entry name" value="Umud Fragment, subunit A"/>
    <property type="match status" value="1"/>
</dbReference>
<dbReference type="InterPro" id="IPR050077">
    <property type="entry name" value="LexA_repressor"/>
</dbReference>
<dbReference type="Pfam" id="PF01555">
    <property type="entry name" value="N6_N4_Mtase"/>
    <property type="match status" value="1"/>
</dbReference>
<protein>
    <recommendedName>
        <fullName evidence="15">LexA repressor</fullName>
        <ecNumber evidence="15">3.4.21.88</ecNumber>
    </recommendedName>
</protein>
<dbReference type="GO" id="GO:0006260">
    <property type="term" value="P:DNA replication"/>
    <property type="evidence" value="ECO:0007669"/>
    <property type="project" value="UniProtKB-UniRule"/>
</dbReference>
<evidence type="ECO:0000256" key="13">
    <source>
        <dbReference type="ARBA" id="ARBA00023204"/>
    </source>
</evidence>
<keyword evidence="14 15" id="KW-0742">SOS response</keyword>
<dbReference type="SUPFAM" id="SSF53335">
    <property type="entry name" value="S-adenosyl-L-methionine-dependent methyltransferases"/>
    <property type="match status" value="1"/>
</dbReference>
<keyword evidence="6 15" id="KW-0235">DNA replication</keyword>
<keyword evidence="4" id="KW-0489">Methyltransferase</keyword>
<evidence type="ECO:0000256" key="14">
    <source>
        <dbReference type="ARBA" id="ARBA00023236"/>
    </source>
</evidence>
<dbReference type="GO" id="GO:0004252">
    <property type="term" value="F:serine-type endopeptidase activity"/>
    <property type="evidence" value="ECO:0007669"/>
    <property type="project" value="UniProtKB-UniRule"/>
</dbReference>
<evidence type="ECO:0000256" key="11">
    <source>
        <dbReference type="ARBA" id="ARBA00023125"/>
    </source>
</evidence>
<dbReference type="InterPro" id="IPR002941">
    <property type="entry name" value="DNA_methylase_N4/N6"/>
</dbReference>
<dbReference type="Gene3D" id="1.10.10.10">
    <property type="entry name" value="Winged helix-like DNA-binding domain superfamily/Winged helix DNA-binding domain"/>
    <property type="match status" value="1"/>
</dbReference>
<dbReference type="Proteomes" id="UP000229706">
    <property type="component" value="Unassembled WGS sequence"/>
</dbReference>
<dbReference type="GO" id="GO:0045892">
    <property type="term" value="P:negative regulation of DNA-templated transcription"/>
    <property type="evidence" value="ECO:0007669"/>
    <property type="project" value="UniProtKB-UniRule"/>
</dbReference>
<dbReference type="GO" id="GO:0008170">
    <property type="term" value="F:N-methyltransferase activity"/>
    <property type="evidence" value="ECO:0007669"/>
    <property type="project" value="InterPro"/>
</dbReference>
<dbReference type="InterPro" id="IPR002052">
    <property type="entry name" value="DNA_methylase_N6_adenine_CS"/>
</dbReference>